<accession>A0A2Z4RJW7</accession>
<evidence type="ECO:0000313" key="2">
    <source>
        <dbReference type="EMBL" id="AWY40304.1"/>
    </source>
</evidence>
<feature type="region of interest" description="Disordered" evidence="1">
    <location>
        <begin position="97"/>
        <end position="129"/>
    </location>
</feature>
<protein>
    <submittedName>
        <fullName evidence="2">Uncharacterized protein</fullName>
    </submittedName>
</protein>
<proteinExistence type="predicted"/>
<name>A0A2Z4RJW7_PSEPU</name>
<dbReference type="EMBL" id="CP029693">
    <property type="protein sequence ID" value="AWY40304.1"/>
    <property type="molecule type" value="Genomic_DNA"/>
</dbReference>
<dbReference type="AlphaFoldDB" id="A0A2Z4RJW7"/>
<organism evidence="2 3">
    <name type="scientific">Pseudomonas putida</name>
    <name type="common">Arthrobacter siderocapsulatus</name>
    <dbReference type="NCBI Taxonomy" id="303"/>
    <lineage>
        <taxon>Bacteria</taxon>
        <taxon>Pseudomonadati</taxon>
        <taxon>Pseudomonadota</taxon>
        <taxon>Gammaproteobacteria</taxon>
        <taxon>Pseudomonadales</taxon>
        <taxon>Pseudomonadaceae</taxon>
        <taxon>Pseudomonas</taxon>
    </lineage>
</organism>
<reference evidence="2 3" key="1">
    <citation type="submission" date="2018-05" db="EMBL/GenBank/DDBJ databases">
        <title>Whole genome sequence of Pseudomonas putida JBC17.</title>
        <authorList>
            <person name="Lee Y.H."/>
            <person name="David K."/>
        </authorList>
    </citation>
    <scope>NUCLEOTIDE SEQUENCE [LARGE SCALE GENOMIC DNA]</scope>
    <source>
        <strain evidence="2 3">JBC17</strain>
    </source>
</reference>
<dbReference type="Proteomes" id="UP000250299">
    <property type="component" value="Chromosome"/>
</dbReference>
<evidence type="ECO:0000256" key="1">
    <source>
        <dbReference type="SAM" id="MobiDB-lite"/>
    </source>
</evidence>
<gene>
    <name evidence="2" type="ORF">DKY63_10520</name>
</gene>
<evidence type="ECO:0000313" key="3">
    <source>
        <dbReference type="Proteomes" id="UP000250299"/>
    </source>
</evidence>
<feature type="compositionally biased region" description="Polar residues" evidence="1">
    <location>
        <begin position="110"/>
        <end position="129"/>
    </location>
</feature>
<sequence length="139" mass="14455">MVVNDNAGCLIPHGALGFIASRLAPTGVRGGLAVSCRSCPGGVPACPHQDFATWGSRERALAMDRLAQSFASILSIWASSASTSRALRLLSLGPNANQKINGSRRPPHQTPNISVTNDDGTNSTADTTQNQCGVLNNSL</sequence>